<dbReference type="PANTHER" id="PTHR48090">
    <property type="entry name" value="UNDECAPRENYL-PHOSPHATE 4-DEOXY-4-FORMAMIDO-L-ARABINOSE TRANSFERASE-RELATED"/>
    <property type="match status" value="1"/>
</dbReference>
<evidence type="ECO:0000256" key="7">
    <source>
        <dbReference type="SAM" id="Phobius"/>
    </source>
</evidence>
<reference evidence="10" key="1">
    <citation type="journal article" date="2019" name="Int. J. Syst. Evol. Microbiol.">
        <title>The Global Catalogue of Microorganisms (GCM) 10K type strain sequencing project: providing services to taxonomists for standard genome sequencing and annotation.</title>
        <authorList>
            <consortium name="The Broad Institute Genomics Platform"/>
            <consortium name="The Broad Institute Genome Sequencing Center for Infectious Disease"/>
            <person name="Wu L."/>
            <person name="Ma J."/>
        </authorList>
    </citation>
    <scope>NUCLEOTIDE SEQUENCE [LARGE SCALE GENOMIC DNA]</scope>
    <source>
        <strain evidence="10">LMG 29247</strain>
    </source>
</reference>
<dbReference type="InterPro" id="IPR001173">
    <property type="entry name" value="Glyco_trans_2-like"/>
</dbReference>
<keyword evidence="5 7" id="KW-1133">Transmembrane helix</keyword>
<evidence type="ECO:0000256" key="1">
    <source>
        <dbReference type="ARBA" id="ARBA00004141"/>
    </source>
</evidence>
<name>A0ABW4KUX2_9BURK</name>
<dbReference type="Pfam" id="PF00535">
    <property type="entry name" value="Glycos_transf_2"/>
    <property type="match status" value="1"/>
</dbReference>
<dbReference type="Gene3D" id="3.90.550.10">
    <property type="entry name" value="Spore Coat Polysaccharide Biosynthesis Protein SpsA, Chain A"/>
    <property type="match status" value="1"/>
</dbReference>
<gene>
    <name evidence="9" type="ORF">ACFSF0_08080</name>
</gene>
<evidence type="ECO:0000256" key="5">
    <source>
        <dbReference type="ARBA" id="ARBA00022989"/>
    </source>
</evidence>
<organism evidence="9 10">
    <name type="scientific">Ottowia flava</name>
    <dbReference type="NCBI Taxonomy" id="2675430"/>
    <lineage>
        <taxon>Bacteria</taxon>
        <taxon>Pseudomonadati</taxon>
        <taxon>Pseudomonadota</taxon>
        <taxon>Betaproteobacteria</taxon>
        <taxon>Burkholderiales</taxon>
        <taxon>Comamonadaceae</taxon>
        <taxon>Ottowia</taxon>
    </lineage>
</organism>
<keyword evidence="10" id="KW-1185">Reference proteome</keyword>
<evidence type="ECO:0000256" key="3">
    <source>
        <dbReference type="ARBA" id="ARBA00022679"/>
    </source>
</evidence>
<dbReference type="RefSeq" id="WP_147912678.1">
    <property type="nucleotide sequence ID" value="NZ_JBHUEJ010000016.1"/>
</dbReference>
<evidence type="ECO:0000256" key="6">
    <source>
        <dbReference type="ARBA" id="ARBA00023136"/>
    </source>
</evidence>
<keyword evidence="6 7" id="KW-0472">Membrane</keyword>
<feature type="transmembrane region" description="Helical" evidence="7">
    <location>
        <begin position="236"/>
        <end position="257"/>
    </location>
</feature>
<dbReference type="CDD" id="cd04187">
    <property type="entry name" value="DPM1_like_bac"/>
    <property type="match status" value="1"/>
</dbReference>
<keyword evidence="2 9" id="KW-0328">Glycosyltransferase</keyword>
<feature type="transmembrane region" description="Helical" evidence="7">
    <location>
        <begin position="269"/>
        <end position="295"/>
    </location>
</feature>
<keyword evidence="4 7" id="KW-0812">Transmembrane</keyword>
<dbReference type="GO" id="GO:0016757">
    <property type="term" value="F:glycosyltransferase activity"/>
    <property type="evidence" value="ECO:0007669"/>
    <property type="project" value="UniProtKB-KW"/>
</dbReference>
<dbReference type="Proteomes" id="UP001597304">
    <property type="component" value="Unassembled WGS sequence"/>
</dbReference>
<comment type="caution">
    <text evidence="9">The sequence shown here is derived from an EMBL/GenBank/DDBJ whole genome shotgun (WGS) entry which is preliminary data.</text>
</comment>
<proteinExistence type="predicted"/>
<comment type="subcellular location">
    <subcellularLocation>
        <location evidence="1">Membrane</location>
        <topology evidence="1">Multi-pass membrane protein</topology>
    </subcellularLocation>
</comment>
<protein>
    <submittedName>
        <fullName evidence="9">Glycosyltransferase family 2 protein</fullName>
        <ecNumber evidence="9">2.4.-.-</ecNumber>
    </submittedName>
</protein>
<feature type="domain" description="Glycosyltransferase 2-like" evidence="8">
    <location>
        <begin position="12"/>
        <end position="170"/>
    </location>
</feature>
<dbReference type="InterPro" id="IPR029044">
    <property type="entry name" value="Nucleotide-diphossugar_trans"/>
</dbReference>
<evidence type="ECO:0000313" key="10">
    <source>
        <dbReference type="Proteomes" id="UP001597304"/>
    </source>
</evidence>
<evidence type="ECO:0000313" key="9">
    <source>
        <dbReference type="EMBL" id="MFD1710561.1"/>
    </source>
</evidence>
<dbReference type="SUPFAM" id="SSF53448">
    <property type="entry name" value="Nucleotide-diphospho-sugar transferases"/>
    <property type="match status" value="1"/>
</dbReference>
<evidence type="ECO:0000256" key="2">
    <source>
        <dbReference type="ARBA" id="ARBA00022676"/>
    </source>
</evidence>
<accession>A0ABW4KUX2</accession>
<dbReference type="InterPro" id="IPR050256">
    <property type="entry name" value="Glycosyltransferase_2"/>
</dbReference>
<dbReference type="EC" id="2.4.-.-" evidence="9"/>
<keyword evidence="3 9" id="KW-0808">Transferase</keyword>
<dbReference type="PANTHER" id="PTHR48090:SF1">
    <property type="entry name" value="PROPHAGE BACTOPRENOL GLUCOSYL TRANSFERASE HOMOLOG"/>
    <property type="match status" value="1"/>
</dbReference>
<evidence type="ECO:0000259" key="8">
    <source>
        <dbReference type="Pfam" id="PF00535"/>
    </source>
</evidence>
<dbReference type="EMBL" id="JBHUEJ010000016">
    <property type="protein sequence ID" value="MFD1710561.1"/>
    <property type="molecule type" value="Genomic_DNA"/>
</dbReference>
<sequence length="330" mass="36312">MIDRATAAPRLSCILPAYNEATNLPRVVPEVLAALARLSPHVELILVNDGSRDDTWAVAAQLCLQHPQLVLIDLSRNFGKEAALSAGLDHARGDAVFIMDADGQHPTALLADMLAAWTRGFDVVYTVRRTRTDQSVLQRRLTRLFYGLVNWQARVKVPPNAGDFRLLDARVVQALRLMPERHRFMKGLYAWVGFRSLALDYEPLPRLAGETRFGLRGAFGLGATGLLAFSATPLRLMGVGGILLSLAALFYGSWVVFEYHFLGIDVPGYATIVAGMMFLAGVQLMSIGLLSEYVARIYDEVKRRPLYLVARQTGHGLPDVPDAASEGARR</sequence>
<evidence type="ECO:0000256" key="4">
    <source>
        <dbReference type="ARBA" id="ARBA00022692"/>
    </source>
</evidence>